<dbReference type="HOGENOM" id="CLU_003433_9_3_1"/>
<dbReference type="GO" id="GO:0031071">
    <property type="term" value="F:cysteine desulfurase activity"/>
    <property type="evidence" value="ECO:0000318"/>
    <property type="project" value="GO_Central"/>
</dbReference>
<dbReference type="InterPro" id="IPR015422">
    <property type="entry name" value="PyrdxlP-dep_Trfase_small"/>
</dbReference>
<dbReference type="eggNOG" id="KOG2840">
    <property type="taxonomic scope" value="Eukaryota"/>
</dbReference>
<sequence>MRCFASKSAFKASNITPSIKEDWQPDFKPNPFKFFSPFDDEQKCVWLRSQIIGSQLQISTPFGSRLLTYADYTASGRCLFYIENFLIKHVMPSYGNMHAEDSYVGEKTTRMVKLATSYVKESLGGTEDNALFFCGSGTTAAVKKLHELLGLSVPPQMRESAVAAIDDRTRWLVFMGPYEHHSNILPWSQSLAEVIQVPMTEDGLIDMKYLEEELQNPKHADRPKLGSFSACSNVTGVLVDTRAIARLLHKHGTLACFDFASCGPYVKINMRSRKADGYDAVMLSPHKYVGGPGTPGLLCMNKKLYKLKDHAPSTTGGGVVDFVNYNKEDTLYLEDIESREDAGTPSILQRIKAGIVFTVQEEIGYRLIESREHNFITTALKRLSKNRKIVVLGNTQVKRAAIVSFLVRTTDSNRGIQQTVLQGRFVAKLLNDLFGIQSRGGCSCAGPYGHSLLKVSDELSLKFRAAIQEGYSGVKPGWTRLNFAYFLSKEEFHFLLCAIEFVADYGQRFLPLYEFEWQTGNWKYEEKNSINTTAKATLHKEWTKLPLLQQHKDYLGTAMAIAKQLAHDPGQGSTAPAGIDPELVTFRL</sequence>
<dbReference type="AlphaFoldDB" id="D8S923"/>
<keyword evidence="1" id="KW-0663">Pyridoxal phosphate</keyword>
<evidence type="ECO:0000313" key="4">
    <source>
        <dbReference type="Proteomes" id="UP000001514"/>
    </source>
</evidence>
<dbReference type="STRING" id="88036.D8S923"/>
<dbReference type="Gramene" id="EFJ19271">
    <property type="protein sequence ID" value="EFJ19271"/>
    <property type="gene ID" value="SELMODRAFT_111358"/>
</dbReference>
<dbReference type="GO" id="GO:0006534">
    <property type="term" value="P:cysteine metabolic process"/>
    <property type="evidence" value="ECO:0000318"/>
    <property type="project" value="GO_Central"/>
</dbReference>
<dbReference type="OMA" id="NYTSHAR"/>
<feature type="domain" description="Aminotransferase class V" evidence="2">
    <location>
        <begin position="90"/>
        <end position="450"/>
    </location>
</feature>
<evidence type="ECO:0000259" key="2">
    <source>
        <dbReference type="Pfam" id="PF00266"/>
    </source>
</evidence>
<accession>D8S923</accession>
<dbReference type="KEGG" id="smo:SELMODRAFT_111358"/>
<dbReference type="PANTHER" id="PTHR43586">
    <property type="entry name" value="CYSTEINE DESULFURASE"/>
    <property type="match status" value="1"/>
</dbReference>
<dbReference type="Gene3D" id="3.90.1150.10">
    <property type="entry name" value="Aspartate Aminotransferase, domain 1"/>
    <property type="match status" value="1"/>
</dbReference>
<protein>
    <recommendedName>
        <fullName evidence="2">Aminotransferase class V domain-containing protein</fullName>
    </recommendedName>
</protein>
<keyword evidence="4" id="KW-1185">Reference proteome</keyword>
<name>D8S923_SELML</name>
<dbReference type="InParanoid" id="D8S923"/>
<dbReference type="PANTHER" id="PTHR43586:SF8">
    <property type="entry name" value="CYSTEINE DESULFURASE 1, CHLOROPLASTIC"/>
    <property type="match status" value="1"/>
</dbReference>
<gene>
    <name evidence="3" type="ORF">SELMODRAFT_111358</name>
</gene>
<evidence type="ECO:0000313" key="3">
    <source>
        <dbReference type="EMBL" id="EFJ19271.1"/>
    </source>
</evidence>
<dbReference type="Gene3D" id="3.40.640.10">
    <property type="entry name" value="Type I PLP-dependent aspartate aminotransferase-like (Major domain)"/>
    <property type="match status" value="1"/>
</dbReference>
<dbReference type="EMBL" id="GL377607">
    <property type="protein sequence ID" value="EFJ19271.1"/>
    <property type="molecule type" value="Genomic_DNA"/>
</dbReference>
<reference evidence="3 4" key="1">
    <citation type="journal article" date="2011" name="Science">
        <title>The Selaginella genome identifies genetic changes associated with the evolution of vascular plants.</title>
        <authorList>
            <person name="Banks J.A."/>
            <person name="Nishiyama T."/>
            <person name="Hasebe M."/>
            <person name="Bowman J.L."/>
            <person name="Gribskov M."/>
            <person name="dePamphilis C."/>
            <person name="Albert V.A."/>
            <person name="Aono N."/>
            <person name="Aoyama T."/>
            <person name="Ambrose B.A."/>
            <person name="Ashton N.W."/>
            <person name="Axtell M.J."/>
            <person name="Barker E."/>
            <person name="Barker M.S."/>
            <person name="Bennetzen J.L."/>
            <person name="Bonawitz N.D."/>
            <person name="Chapple C."/>
            <person name="Cheng C."/>
            <person name="Correa L.G."/>
            <person name="Dacre M."/>
            <person name="DeBarry J."/>
            <person name="Dreyer I."/>
            <person name="Elias M."/>
            <person name="Engstrom E.M."/>
            <person name="Estelle M."/>
            <person name="Feng L."/>
            <person name="Finet C."/>
            <person name="Floyd S.K."/>
            <person name="Frommer W.B."/>
            <person name="Fujita T."/>
            <person name="Gramzow L."/>
            <person name="Gutensohn M."/>
            <person name="Harholt J."/>
            <person name="Hattori M."/>
            <person name="Heyl A."/>
            <person name="Hirai T."/>
            <person name="Hiwatashi Y."/>
            <person name="Ishikawa M."/>
            <person name="Iwata M."/>
            <person name="Karol K.G."/>
            <person name="Koehler B."/>
            <person name="Kolukisaoglu U."/>
            <person name="Kubo M."/>
            <person name="Kurata T."/>
            <person name="Lalonde S."/>
            <person name="Li K."/>
            <person name="Li Y."/>
            <person name="Litt A."/>
            <person name="Lyons E."/>
            <person name="Manning G."/>
            <person name="Maruyama T."/>
            <person name="Michael T.P."/>
            <person name="Mikami K."/>
            <person name="Miyazaki S."/>
            <person name="Morinaga S."/>
            <person name="Murata T."/>
            <person name="Mueller-Roeber B."/>
            <person name="Nelson D.R."/>
            <person name="Obara M."/>
            <person name="Oguri Y."/>
            <person name="Olmstead R.G."/>
            <person name="Onodera N."/>
            <person name="Petersen B.L."/>
            <person name="Pils B."/>
            <person name="Prigge M."/>
            <person name="Rensing S.A."/>
            <person name="Riano-Pachon D.M."/>
            <person name="Roberts A.W."/>
            <person name="Sato Y."/>
            <person name="Scheller H.V."/>
            <person name="Schulz B."/>
            <person name="Schulz C."/>
            <person name="Shakirov E.V."/>
            <person name="Shibagaki N."/>
            <person name="Shinohara N."/>
            <person name="Shippen D.E."/>
            <person name="Soerensen I."/>
            <person name="Sotooka R."/>
            <person name="Sugimoto N."/>
            <person name="Sugita M."/>
            <person name="Sumikawa N."/>
            <person name="Tanurdzic M."/>
            <person name="Theissen G."/>
            <person name="Ulvskov P."/>
            <person name="Wakazuki S."/>
            <person name="Weng J.K."/>
            <person name="Willats W.W."/>
            <person name="Wipf D."/>
            <person name="Wolf P.G."/>
            <person name="Yang L."/>
            <person name="Zimmer A.D."/>
            <person name="Zhu Q."/>
            <person name="Mitros T."/>
            <person name="Hellsten U."/>
            <person name="Loque D."/>
            <person name="Otillar R."/>
            <person name="Salamov A."/>
            <person name="Schmutz J."/>
            <person name="Shapiro H."/>
            <person name="Lindquist E."/>
            <person name="Lucas S."/>
            <person name="Rokhsar D."/>
            <person name="Grigoriev I.V."/>
        </authorList>
    </citation>
    <scope>NUCLEOTIDE SEQUENCE [LARGE SCALE GENOMIC DNA]</scope>
</reference>
<dbReference type="Proteomes" id="UP000001514">
    <property type="component" value="Unassembled WGS sequence"/>
</dbReference>
<dbReference type="InterPro" id="IPR000192">
    <property type="entry name" value="Aminotrans_V_dom"/>
</dbReference>
<evidence type="ECO:0000256" key="1">
    <source>
        <dbReference type="ARBA" id="ARBA00022898"/>
    </source>
</evidence>
<dbReference type="SUPFAM" id="SSF53383">
    <property type="entry name" value="PLP-dependent transferases"/>
    <property type="match status" value="1"/>
</dbReference>
<dbReference type="InterPro" id="IPR015421">
    <property type="entry name" value="PyrdxlP-dep_Trfase_major"/>
</dbReference>
<organism evidence="4">
    <name type="scientific">Selaginella moellendorffii</name>
    <name type="common">Spikemoss</name>
    <dbReference type="NCBI Taxonomy" id="88036"/>
    <lineage>
        <taxon>Eukaryota</taxon>
        <taxon>Viridiplantae</taxon>
        <taxon>Streptophyta</taxon>
        <taxon>Embryophyta</taxon>
        <taxon>Tracheophyta</taxon>
        <taxon>Lycopodiopsida</taxon>
        <taxon>Selaginellales</taxon>
        <taxon>Selaginellaceae</taxon>
        <taxon>Selaginella</taxon>
    </lineage>
</organism>
<proteinExistence type="predicted"/>
<dbReference type="Pfam" id="PF00266">
    <property type="entry name" value="Aminotran_5"/>
    <property type="match status" value="1"/>
</dbReference>
<dbReference type="InterPro" id="IPR015424">
    <property type="entry name" value="PyrdxlP-dep_Trfase"/>
</dbReference>